<reference evidence="1 2" key="1">
    <citation type="submission" date="2016-07" db="EMBL/GenBank/DDBJ databases">
        <title>Bacillus oceanisediminis whole genome.</title>
        <authorList>
            <person name="Pal Y."/>
            <person name="Verma A."/>
            <person name="Mual P."/>
            <person name="Srinivasan K."/>
        </authorList>
    </citation>
    <scope>NUCLEOTIDE SEQUENCE [LARGE SCALE GENOMIC DNA]</scope>
    <source>
        <strain evidence="1 2">Bhandara28</strain>
    </source>
</reference>
<organism evidence="1 2">
    <name type="scientific">Cytobacillus oceanisediminis</name>
    <dbReference type="NCBI Taxonomy" id="665099"/>
    <lineage>
        <taxon>Bacteria</taxon>
        <taxon>Bacillati</taxon>
        <taxon>Bacillota</taxon>
        <taxon>Bacilli</taxon>
        <taxon>Bacillales</taxon>
        <taxon>Bacillaceae</taxon>
        <taxon>Cytobacillus</taxon>
    </lineage>
</organism>
<proteinExistence type="predicted"/>
<dbReference type="RefSeq" id="WP_009335558.1">
    <property type="nucleotide sequence ID" value="NZ_JAMAWK010000009.1"/>
</dbReference>
<evidence type="ECO:0000313" key="2">
    <source>
        <dbReference type="Proteomes" id="UP000180194"/>
    </source>
</evidence>
<dbReference type="InterPro" id="IPR027417">
    <property type="entry name" value="P-loop_NTPase"/>
</dbReference>
<dbReference type="SUPFAM" id="SSF52540">
    <property type="entry name" value="P-loop containing nucleoside triphosphate hydrolases"/>
    <property type="match status" value="1"/>
</dbReference>
<comment type="caution">
    <text evidence="1">The sequence shown here is derived from an EMBL/GenBank/DDBJ whole genome shotgun (WGS) entry which is preliminary data.</text>
</comment>
<accession>A0ABX3CM73</accession>
<evidence type="ECO:0000313" key="1">
    <source>
        <dbReference type="EMBL" id="OHX44591.1"/>
    </source>
</evidence>
<sequence>MKVSIIGPNESLKRLLIFTNQFEEHLEVQSFEELEKDRKTEVIITGQNELTASDIIDIRTKFDKHKILIVMEKEDPFFYNSCLAHDILILFSNWTEREQLNRIQKAWFGLEEQTEYHNVVAVHGTHRQVGVTQIALSVGHVLGNFNNRTIVLGLNPYNPGEIVTRKSTYSFDQIYDLLLTNVITDGESLLPYLEKIDKFYYLPGNRDFYKAVQFEGEAVEKLINICKTYFDVVLIDVGAFYDSYLPIKALQMSNTHILVSSQEQLSIDEYRRWQEQVLNRFSFHPKSRYQIVNKHASKAIITTKHLEEKNDVPLLLNIPFFPEANDAEIESGLLVLADYHPYTKVIEGLAKTISSETGRYGIQNNQRTSFKWFGRRKAK</sequence>
<name>A0ABX3CM73_9BACI</name>
<evidence type="ECO:0008006" key="3">
    <source>
        <dbReference type="Google" id="ProtNLM"/>
    </source>
</evidence>
<protein>
    <recommendedName>
        <fullName evidence="3">Flp pilus assembly protein, ATPase CpaE</fullName>
    </recommendedName>
</protein>
<dbReference type="EMBL" id="MBRJ01000041">
    <property type="protein sequence ID" value="OHX44591.1"/>
    <property type="molecule type" value="Genomic_DNA"/>
</dbReference>
<keyword evidence="2" id="KW-1185">Reference proteome</keyword>
<dbReference type="Gene3D" id="3.40.50.300">
    <property type="entry name" value="P-loop containing nucleotide triphosphate hydrolases"/>
    <property type="match status" value="1"/>
</dbReference>
<gene>
    <name evidence="1" type="ORF">BBV17_25545</name>
</gene>
<dbReference type="Proteomes" id="UP000180194">
    <property type="component" value="Unassembled WGS sequence"/>
</dbReference>